<protein>
    <submittedName>
        <fullName evidence="6">IclR family acetate operon transcriptional repressor</fullName>
    </submittedName>
</protein>
<dbReference type="Gene3D" id="1.10.10.10">
    <property type="entry name" value="Winged helix-like DNA-binding domain superfamily/Winged helix DNA-binding domain"/>
    <property type="match status" value="1"/>
</dbReference>
<dbReference type="RefSeq" id="WP_179756820.1">
    <property type="nucleotide sequence ID" value="NZ_JACCBU010000001.1"/>
</dbReference>
<dbReference type="PANTHER" id="PTHR30136">
    <property type="entry name" value="HELIX-TURN-HELIX TRANSCRIPTIONAL REGULATOR, ICLR FAMILY"/>
    <property type="match status" value="1"/>
</dbReference>
<feature type="domain" description="IclR-ED" evidence="5">
    <location>
        <begin position="76"/>
        <end position="258"/>
    </location>
</feature>
<evidence type="ECO:0000256" key="1">
    <source>
        <dbReference type="ARBA" id="ARBA00023015"/>
    </source>
</evidence>
<evidence type="ECO:0000259" key="5">
    <source>
        <dbReference type="PROSITE" id="PS51078"/>
    </source>
</evidence>
<dbReference type="GO" id="GO:0045892">
    <property type="term" value="P:negative regulation of DNA-templated transcription"/>
    <property type="evidence" value="ECO:0007669"/>
    <property type="project" value="TreeGrafter"/>
</dbReference>
<dbReference type="InterPro" id="IPR036388">
    <property type="entry name" value="WH-like_DNA-bd_sf"/>
</dbReference>
<evidence type="ECO:0000256" key="3">
    <source>
        <dbReference type="ARBA" id="ARBA00023163"/>
    </source>
</evidence>
<evidence type="ECO:0000313" key="7">
    <source>
        <dbReference type="Proteomes" id="UP000569914"/>
    </source>
</evidence>
<name>A0A7Y9ID34_9ACTN</name>
<dbReference type="InterPro" id="IPR014757">
    <property type="entry name" value="Tscrpt_reg_IclR_C"/>
</dbReference>
<accession>A0A7Y9ID34</accession>
<gene>
    <name evidence="6" type="ORF">BKA15_005811</name>
</gene>
<feature type="domain" description="HTH iclR-type" evidence="4">
    <location>
        <begin position="13"/>
        <end position="75"/>
    </location>
</feature>
<dbReference type="Pfam" id="PF01614">
    <property type="entry name" value="IclR_C"/>
    <property type="match status" value="1"/>
</dbReference>
<dbReference type="SMART" id="SM00346">
    <property type="entry name" value="HTH_ICLR"/>
    <property type="match status" value="1"/>
</dbReference>
<dbReference type="SUPFAM" id="SSF46785">
    <property type="entry name" value="Winged helix' DNA-binding domain"/>
    <property type="match status" value="1"/>
</dbReference>
<dbReference type="InterPro" id="IPR050707">
    <property type="entry name" value="HTH_MetabolicPath_Reg"/>
</dbReference>
<comment type="caution">
    <text evidence="6">The sequence shown here is derived from an EMBL/GenBank/DDBJ whole genome shotgun (WGS) entry which is preliminary data.</text>
</comment>
<keyword evidence="7" id="KW-1185">Reference proteome</keyword>
<evidence type="ECO:0000259" key="4">
    <source>
        <dbReference type="PROSITE" id="PS51077"/>
    </source>
</evidence>
<dbReference type="AlphaFoldDB" id="A0A7Y9ID34"/>
<keyword evidence="1" id="KW-0805">Transcription regulation</keyword>
<dbReference type="PANTHER" id="PTHR30136:SF24">
    <property type="entry name" value="HTH-TYPE TRANSCRIPTIONAL REPRESSOR ALLR"/>
    <property type="match status" value="1"/>
</dbReference>
<dbReference type="Pfam" id="PF09339">
    <property type="entry name" value="HTH_IclR"/>
    <property type="match status" value="1"/>
</dbReference>
<dbReference type="GO" id="GO:0003700">
    <property type="term" value="F:DNA-binding transcription factor activity"/>
    <property type="evidence" value="ECO:0007669"/>
    <property type="project" value="TreeGrafter"/>
</dbReference>
<sequence length="271" mass="29278">MDDSRPASANYHANALARGLGLMEQLAAADRPLTLSDFNSTTKLPKSTLVRLLSVLVELEYLVRVDEQPSFRLGHKVQHLATAYRASLDIADVTGHYLAEAAAETGHTCNLGVLDGDQVLHLCVEEPDRPLRFNAAPGSRDHLYCTGLGKVLLAGLDDEAASRRLPAAPWEGFTPSTITELPELLRELKKVRTRGYAIDDNERSTGLRCIAVGIEIDGAVLAAVSLSGPAAEFGPARQKEYAGVLSRLAEALRQDQDFVVAISNLTAQLRV</sequence>
<reference evidence="6 7" key="1">
    <citation type="submission" date="2020-07" db="EMBL/GenBank/DDBJ databases">
        <title>Sequencing the genomes of 1000 actinobacteria strains.</title>
        <authorList>
            <person name="Klenk H.-P."/>
        </authorList>
    </citation>
    <scope>NUCLEOTIDE SEQUENCE [LARGE SCALE GENOMIC DNA]</scope>
    <source>
        <strain evidence="6 7">DSM 22083</strain>
    </source>
</reference>
<evidence type="ECO:0000256" key="2">
    <source>
        <dbReference type="ARBA" id="ARBA00023125"/>
    </source>
</evidence>
<dbReference type="Gene3D" id="3.30.450.40">
    <property type="match status" value="1"/>
</dbReference>
<dbReference type="EMBL" id="JACCBU010000001">
    <property type="protein sequence ID" value="NYE74482.1"/>
    <property type="molecule type" value="Genomic_DNA"/>
</dbReference>
<keyword evidence="3" id="KW-0804">Transcription</keyword>
<organism evidence="6 7">
    <name type="scientific">Microlunatus parietis</name>
    <dbReference type="NCBI Taxonomy" id="682979"/>
    <lineage>
        <taxon>Bacteria</taxon>
        <taxon>Bacillati</taxon>
        <taxon>Actinomycetota</taxon>
        <taxon>Actinomycetes</taxon>
        <taxon>Propionibacteriales</taxon>
        <taxon>Propionibacteriaceae</taxon>
        <taxon>Microlunatus</taxon>
    </lineage>
</organism>
<dbReference type="GO" id="GO:0003677">
    <property type="term" value="F:DNA binding"/>
    <property type="evidence" value="ECO:0007669"/>
    <property type="project" value="UniProtKB-KW"/>
</dbReference>
<dbReference type="PROSITE" id="PS51078">
    <property type="entry name" value="ICLR_ED"/>
    <property type="match status" value="1"/>
</dbReference>
<dbReference type="InterPro" id="IPR029016">
    <property type="entry name" value="GAF-like_dom_sf"/>
</dbReference>
<dbReference type="Proteomes" id="UP000569914">
    <property type="component" value="Unassembled WGS sequence"/>
</dbReference>
<proteinExistence type="predicted"/>
<dbReference type="InterPro" id="IPR036390">
    <property type="entry name" value="WH_DNA-bd_sf"/>
</dbReference>
<dbReference type="PROSITE" id="PS51077">
    <property type="entry name" value="HTH_ICLR"/>
    <property type="match status" value="1"/>
</dbReference>
<dbReference type="InterPro" id="IPR005471">
    <property type="entry name" value="Tscrpt_reg_IclR_N"/>
</dbReference>
<dbReference type="SUPFAM" id="SSF55781">
    <property type="entry name" value="GAF domain-like"/>
    <property type="match status" value="1"/>
</dbReference>
<evidence type="ECO:0000313" key="6">
    <source>
        <dbReference type="EMBL" id="NYE74482.1"/>
    </source>
</evidence>
<keyword evidence="2" id="KW-0238">DNA-binding</keyword>